<accession>A0ABS8TJV7</accession>
<evidence type="ECO:0000259" key="1">
    <source>
        <dbReference type="PROSITE" id="PS51782"/>
    </source>
</evidence>
<keyword evidence="3" id="KW-1185">Reference proteome</keyword>
<gene>
    <name evidence="2" type="ORF">HAX54_012489</name>
</gene>
<dbReference type="Gene3D" id="3.10.350.10">
    <property type="entry name" value="LysM domain"/>
    <property type="match status" value="1"/>
</dbReference>
<dbReference type="EMBL" id="JACEIK010001727">
    <property type="protein sequence ID" value="MCD7471815.1"/>
    <property type="molecule type" value="Genomic_DNA"/>
</dbReference>
<dbReference type="CDD" id="cd00118">
    <property type="entry name" value="LysM"/>
    <property type="match status" value="1"/>
</dbReference>
<protein>
    <recommendedName>
        <fullName evidence="1">LysM domain-containing protein</fullName>
    </recommendedName>
</protein>
<dbReference type="Proteomes" id="UP000823775">
    <property type="component" value="Unassembled WGS sequence"/>
</dbReference>
<sequence length="228" mass="26263">MELKLCQSSLPLPFKSSSFRANSIYKNLSLLPKRCKYHIQELFSNGQQLNISKEFLVHVVKEDETLTSLSKLYRVPIYEIAAANKEIIDAGLVFEGQHVNIPSYVTACSQMNQQEKFRLPKVDVSETNRRFKLCGKDVNHKMLYVLSHCHLPYASGSMRWKLALRDLSDPDASYSDSRPEIDNVTDDREHLQSEELSRAYAKLDHDYQQFLSECGMSKWGYWRGGSSE</sequence>
<dbReference type="SUPFAM" id="SSF54106">
    <property type="entry name" value="LysM domain"/>
    <property type="match status" value="1"/>
</dbReference>
<evidence type="ECO:0000313" key="2">
    <source>
        <dbReference type="EMBL" id="MCD7471815.1"/>
    </source>
</evidence>
<organism evidence="2 3">
    <name type="scientific">Datura stramonium</name>
    <name type="common">Jimsonweed</name>
    <name type="synonym">Common thornapple</name>
    <dbReference type="NCBI Taxonomy" id="4076"/>
    <lineage>
        <taxon>Eukaryota</taxon>
        <taxon>Viridiplantae</taxon>
        <taxon>Streptophyta</taxon>
        <taxon>Embryophyta</taxon>
        <taxon>Tracheophyta</taxon>
        <taxon>Spermatophyta</taxon>
        <taxon>Magnoliopsida</taxon>
        <taxon>eudicotyledons</taxon>
        <taxon>Gunneridae</taxon>
        <taxon>Pentapetalae</taxon>
        <taxon>asterids</taxon>
        <taxon>lamiids</taxon>
        <taxon>Solanales</taxon>
        <taxon>Solanaceae</taxon>
        <taxon>Solanoideae</taxon>
        <taxon>Datureae</taxon>
        <taxon>Datura</taxon>
    </lineage>
</organism>
<dbReference type="PROSITE" id="PS51782">
    <property type="entry name" value="LYSM"/>
    <property type="match status" value="1"/>
</dbReference>
<dbReference type="InterPro" id="IPR036779">
    <property type="entry name" value="LysM_dom_sf"/>
</dbReference>
<evidence type="ECO:0000313" key="3">
    <source>
        <dbReference type="Proteomes" id="UP000823775"/>
    </source>
</evidence>
<name>A0ABS8TJV7_DATST</name>
<dbReference type="InterPro" id="IPR018392">
    <property type="entry name" value="LysM"/>
</dbReference>
<reference evidence="2 3" key="1">
    <citation type="journal article" date="2021" name="BMC Genomics">
        <title>Datura genome reveals duplications of psychoactive alkaloid biosynthetic genes and high mutation rate following tissue culture.</title>
        <authorList>
            <person name="Rajewski A."/>
            <person name="Carter-House D."/>
            <person name="Stajich J."/>
            <person name="Litt A."/>
        </authorList>
    </citation>
    <scope>NUCLEOTIDE SEQUENCE [LARGE SCALE GENOMIC DNA]</scope>
    <source>
        <strain evidence="2">AR-01</strain>
    </source>
</reference>
<dbReference type="SMART" id="SM00257">
    <property type="entry name" value="LysM"/>
    <property type="match status" value="1"/>
</dbReference>
<dbReference type="Pfam" id="PF01476">
    <property type="entry name" value="LysM"/>
    <property type="match status" value="1"/>
</dbReference>
<comment type="caution">
    <text evidence="2">The sequence shown here is derived from an EMBL/GenBank/DDBJ whole genome shotgun (WGS) entry which is preliminary data.</text>
</comment>
<proteinExistence type="predicted"/>
<feature type="domain" description="LysM" evidence="1">
    <location>
        <begin position="56"/>
        <end position="101"/>
    </location>
</feature>